<dbReference type="GO" id="GO:0005096">
    <property type="term" value="F:GTPase activator activity"/>
    <property type="evidence" value="ECO:0007669"/>
    <property type="project" value="UniProtKB-KW"/>
</dbReference>
<name>A0A7S1NC17_9EUGL</name>
<dbReference type="GO" id="GO:0005829">
    <property type="term" value="C:cytosol"/>
    <property type="evidence" value="ECO:0007669"/>
    <property type="project" value="TreeGrafter"/>
</dbReference>
<accession>A0A7S1NC17</accession>
<proteinExistence type="predicted"/>
<keyword evidence="2" id="KW-0433">Leucine-rich repeat</keyword>
<sequence length="299" mass="32575">MPHLLNLADDLFEMICDAVQTRAFSHTCRRTWRLLQRRHTKYKIDPNDAEAVVVALVSRNAKVHTLCLNADGDQHKGIGMLPAGVEALGLLLKTAPSLHTLILKLCNYQCTPKVDDAQARIFASLKDAPCLRELSLELNGNDIGDCGTQTIANSLKEAPFLTSLYLDLRNNHISDMGAIAIGSLKDAPSLRSLKLNLYNNKLGNGGAIGLAALKDAPLLETLEFELHMNMIMDPGALAMCSLIQAPALRRLKINLCLNHVGHTGALALIAMRDEMLGGWKGVSVGSSEDDKSRRPEILI</sequence>
<dbReference type="Pfam" id="PF13516">
    <property type="entry name" value="LRR_6"/>
    <property type="match status" value="2"/>
</dbReference>
<keyword evidence="3" id="KW-0677">Repeat</keyword>
<dbReference type="GO" id="GO:0031267">
    <property type="term" value="F:small GTPase binding"/>
    <property type="evidence" value="ECO:0007669"/>
    <property type="project" value="TreeGrafter"/>
</dbReference>
<reference evidence="4" key="1">
    <citation type="submission" date="2021-01" db="EMBL/GenBank/DDBJ databases">
        <authorList>
            <person name="Corre E."/>
            <person name="Pelletier E."/>
            <person name="Niang G."/>
            <person name="Scheremetjew M."/>
            <person name="Finn R."/>
            <person name="Kale V."/>
            <person name="Holt S."/>
            <person name="Cochrane G."/>
            <person name="Meng A."/>
            <person name="Brown T."/>
            <person name="Cohen L."/>
        </authorList>
    </citation>
    <scope>NUCLEOTIDE SEQUENCE</scope>
    <source>
        <strain evidence="4">NIES-381</strain>
    </source>
</reference>
<evidence type="ECO:0000256" key="3">
    <source>
        <dbReference type="ARBA" id="ARBA00022737"/>
    </source>
</evidence>
<organism evidence="4">
    <name type="scientific">Eutreptiella gymnastica</name>
    <dbReference type="NCBI Taxonomy" id="73025"/>
    <lineage>
        <taxon>Eukaryota</taxon>
        <taxon>Discoba</taxon>
        <taxon>Euglenozoa</taxon>
        <taxon>Euglenida</taxon>
        <taxon>Spirocuta</taxon>
        <taxon>Euglenophyceae</taxon>
        <taxon>Eutreptiales</taxon>
        <taxon>Eutreptiaceae</taxon>
        <taxon>Eutreptiella</taxon>
    </lineage>
</organism>
<keyword evidence="1" id="KW-0343">GTPase activation</keyword>
<dbReference type="PANTHER" id="PTHR24113">
    <property type="entry name" value="RAN GTPASE-ACTIVATING PROTEIN 1"/>
    <property type="match status" value="1"/>
</dbReference>
<dbReference type="PANTHER" id="PTHR24113:SF12">
    <property type="entry name" value="RAN GTPASE-ACTIVATING PROTEIN 1"/>
    <property type="match status" value="1"/>
</dbReference>
<dbReference type="AlphaFoldDB" id="A0A7S1NC17"/>
<dbReference type="EMBL" id="HBGA01057643">
    <property type="protein sequence ID" value="CAD9010168.1"/>
    <property type="molecule type" value="Transcribed_RNA"/>
</dbReference>
<evidence type="ECO:0008006" key="5">
    <source>
        <dbReference type="Google" id="ProtNLM"/>
    </source>
</evidence>
<dbReference type="GO" id="GO:0005634">
    <property type="term" value="C:nucleus"/>
    <property type="evidence" value="ECO:0007669"/>
    <property type="project" value="TreeGrafter"/>
</dbReference>
<dbReference type="Gene3D" id="3.80.10.10">
    <property type="entry name" value="Ribonuclease Inhibitor"/>
    <property type="match status" value="2"/>
</dbReference>
<dbReference type="InterPro" id="IPR027038">
    <property type="entry name" value="RanGap"/>
</dbReference>
<dbReference type="SMART" id="SM00368">
    <property type="entry name" value="LRR_RI"/>
    <property type="match status" value="3"/>
</dbReference>
<dbReference type="GO" id="GO:0006913">
    <property type="term" value="P:nucleocytoplasmic transport"/>
    <property type="evidence" value="ECO:0007669"/>
    <property type="project" value="TreeGrafter"/>
</dbReference>
<evidence type="ECO:0000256" key="2">
    <source>
        <dbReference type="ARBA" id="ARBA00022614"/>
    </source>
</evidence>
<dbReference type="SUPFAM" id="SSF52047">
    <property type="entry name" value="RNI-like"/>
    <property type="match status" value="1"/>
</dbReference>
<gene>
    <name evidence="4" type="ORF">EGYM00392_LOCUS21263</name>
</gene>
<dbReference type="InterPro" id="IPR001611">
    <property type="entry name" value="Leu-rich_rpt"/>
</dbReference>
<dbReference type="GO" id="GO:0048471">
    <property type="term" value="C:perinuclear region of cytoplasm"/>
    <property type="evidence" value="ECO:0007669"/>
    <property type="project" value="TreeGrafter"/>
</dbReference>
<dbReference type="InterPro" id="IPR032675">
    <property type="entry name" value="LRR_dom_sf"/>
</dbReference>
<evidence type="ECO:0000313" key="4">
    <source>
        <dbReference type="EMBL" id="CAD9010168.1"/>
    </source>
</evidence>
<evidence type="ECO:0000256" key="1">
    <source>
        <dbReference type="ARBA" id="ARBA00022468"/>
    </source>
</evidence>
<protein>
    <recommendedName>
        <fullName evidence="5">F-box domain-containing protein</fullName>
    </recommendedName>
</protein>